<gene>
    <name evidence="8" type="ORF">H4Q31_00180</name>
</gene>
<dbReference type="Pfam" id="PF12698">
    <property type="entry name" value="ABC2_membrane_3"/>
    <property type="match status" value="1"/>
</dbReference>
<dbReference type="PANTHER" id="PTHR30294:SF29">
    <property type="entry name" value="MULTIDRUG ABC TRANSPORTER PERMEASE YBHS-RELATED"/>
    <property type="match status" value="1"/>
</dbReference>
<keyword evidence="2" id="KW-1003">Cell membrane</keyword>
<feature type="transmembrane region" description="Helical" evidence="6">
    <location>
        <begin position="350"/>
        <end position="369"/>
    </location>
</feature>
<name>A0A841T2E2_9BACL</name>
<accession>A0A841T2E2</accession>
<evidence type="ECO:0000256" key="4">
    <source>
        <dbReference type="ARBA" id="ARBA00022989"/>
    </source>
</evidence>
<protein>
    <submittedName>
        <fullName evidence="8">ABC transporter permease</fullName>
    </submittedName>
</protein>
<evidence type="ECO:0000256" key="5">
    <source>
        <dbReference type="ARBA" id="ARBA00023136"/>
    </source>
</evidence>
<dbReference type="EMBL" id="JACJVN010000001">
    <property type="protein sequence ID" value="MBB6675743.1"/>
    <property type="molecule type" value="Genomic_DNA"/>
</dbReference>
<proteinExistence type="predicted"/>
<feature type="domain" description="ABC-2 type transporter transmembrane" evidence="7">
    <location>
        <begin position="19"/>
        <end position="398"/>
    </location>
</feature>
<comment type="caution">
    <text evidence="8">The sequence shown here is derived from an EMBL/GenBank/DDBJ whole genome shotgun (WGS) entry which is preliminary data.</text>
</comment>
<evidence type="ECO:0000256" key="2">
    <source>
        <dbReference type="ARBA" id="ARBA00022475"/>
    </source>
</evidence>
<dbReference type="InterPro" id="IPR051449">
    <property type="entry name" value="ABC-2_transporter_component"/>
</dbReference>
<dbReference type="GO" id="GO:0140359">
    <property type="term" value="F:ABC-type transporter activity"/>
    <property type="evidence" value="ECO:0007669"/>
    <property type="project" value="InterPro"/>
</dbReference>
<feature type="transmembrane region" description="Helical" evidence="6">
    <location>
        <begin position="289"/>
        <end position="315"/>
    </location>
</feature>
<keyword evidence="5 6" id="KW-0472">Membrane</keyword>
<keyword evidence="9" id="KW-1185">Reference proteome</keyword>
<dbReference type="InterPro" id="IPR013525">
    <property type="entry name" value="ABC2_TM"/>
</dbReference>
<dbReference type="AlphaFoldDB" id="A0A841T2E2"/>
<dbReference type="Proteomes" id="UP000574133">
    <property type="component" value="Unassembled WGS sequence"/>
</dbReference>
<organism evidence="8 9">
    <name type="scientific">Cohnella lubricantis</name>
    <dbReference type="NCBI Taxonomy" id="2163172"/>
    <lineage>
        <taxon>Bacteria</taxon>
        <taxon>Bacillati</taxon>
        <taxon>Bacillota</taxon>
        <taxon>Bacilli</taxon>
        <taxon>Bacillales</taxon>
        <taxon>Paenibacillaceae</taxon>
        <taxon>Cohnella</taxon>
    </lineage>
</organism>
<sequence>MNSMWTVMSFTMKNKLRNRAFVITTIVLALLMVVAANVPTFLDKFASGGGPKKIGYAVGEQADIISGLEAYFAGQEEPKAQLVPIEASGTPDEQTAALKQAITDKKIRGYLTFTENEEAGFPNVTYYSKKMLDSGTAEALGTGLREVKTEQAVKEANLTQAQLSKLFDPVQLESVQISDNANGKTAEEQGTAIGLTYVVLILLFMSTMITGQLIATEITAEKSSRVMEIIVTSVSPLKQLFGKVLGTFLVGLLQLVVIVGAAVINLALPQNQASLQSLGIRLDSIEPNMIIFAIVFYLIGFFLYAMLFAAVGSIVSKTEDLGQAVMPITLITLAGFYIAIFSMTHPDSSLVTVCSFIPFFSPFIMFMRIGLANPAWWEVVLSIGILAASVLLLGWLSAKIYRTGVLMYGKRPSVKELIKAMKAYKV</sequence>
<evidence type="ECO:0000256" key="1">
    <source>
        <dbReference type="ARBA" id="ARBA00004651"/>
    </source>
</evidence>
<feature type="transmembrane region" description="Helical" evidence="6">
    <location>
        <begin position="375"/>
        <end position="398"/>
    </location>
</feature>
<comment type="subcellular location">
    <subcellularLocation>
        <location evidence="1">Cell membrane</location>
        <topology evidence="1">Multi-pass membrane protein</topology>
    </subcellularLocation>
</comment>
<evidence type="ECO:0000313" key="8">
    <source>
        <dbReference type="EMBL" id="MBB6675743.1"/>
    </source>
</evidence>
<dbReference type="PANTHER" id="PTHR30294">
    <property type="entry name" value="MEMBRANE COMPONENT OF ABC TRANSPORTER YHHJ-RELATED"/>
    <property type="match status" value="1"/>
</dbReference>
<reference evidence="8 9" key="1">
    <citation type="submission" date="2020-08" db="EMBL/GenBank/DDBJ databases">
        <title>Cohnella phylogeny.</title>
        <authorList>
            <person name="Dunlap C."/>
        </authorList>
    </citation>
    <scope>NUCLEOTIDE SEQUENCE [LARGE SCALE GENOMIC DNA]</scope>
    <source>
        <strain evidence="8 9">DSM 103658</strain>
    </source>
</reference>
<feature type="transmembrane region" description="Helical" evidence="6">
    <location>
        <begin position="194"/>
        <end position="214"/>
    </location>
</feature>
<dbReference type="GO" id="GO:0005886">
    <property type="term" value="C:plasma membrane"/>
    <property type="evidence" value="ECO:0007669"/>
    <property type="project" value="UniProtKB-SubCell"/>
</dbReference>
<evidence type="ECO:0000259" key="7">
    <source>
        <dbReference type="Pfam" id="PF12698"/>
    </source>
</evidence>
<feature type="transmembrane region" description="Helical" evidence="6">
    <location>
        <begin position="248"/>
        <end position="268"/>
    </location>
</feature>
<evidence type="ECO:0000256" key="3">
    <source>
        <dbReference type="ARBA" id="ARBA00022692"/>
    </source>
</evidence>
<keyword evidence="4 6" id="KW-1133">Transmembrane helix</keyword>
<feature type="transmembrane region" description="Helical" evidence="6">
    <location>
        <begin position="321"/>
        <end position="343"/>
    </location>
</feature>
<keyword evidence="3 6" id="KW-0812">Transmembrane</keyword>
<dbReference type="RefSeq" id="WP_185177048.1">
    <property type="nucleotide sequence ID" value="NZ_CBCSEP010000002.1"/>
</dbReference>
<evidence type="ECO:0000313" key="9">
    <source>
        <dbReference type="Proteomes" id="UP000574133"/>
    </source>
</evidence>
<evidence type="ECO:0000256" key="6">
    <source>
        <dbReference type="SAM" id="Phobius"/>
    </source>
</evidence>